<proteinExistence type="predicted"/>
<evidence type="ECO:0000313" key="2">
    <source>
        <dbReference type="Proteomes" id="UP000017396"/>
    </source>
</evidence>
<dbReference type="KEGG" id="glj:GKIL_0534"/>
<dbReference type="InterPro" id="IPR025477">
    <property type="entry name" value="DUF4327"/>
</dbReference>
<accession>U5QGI9</accession>
<sequence>MVQAVRFSMDSLRREVRYRLESGNVLRSQPVAVLSKFYAPEEWCSLVEQLELLDIRLHDRLGELLGREEWPND</sequence>
<protein>
    <recommendedName>
        <fullName evidence="3">DUF4327 domain-containing protein</fullName>
    </recommendedName>
</protein>
<evidence type="ECO:0000313" key="1">
    <source>
        <dbReference type="EMBL" id="AGY56780.1"/>
    </source>
</evidence>
<dbReference type="Proteomes" id="UP000017396">
    <property type="component" value="Chromosome"/>
</dbReference>
<gene>
    <name evidence="1" type="ORF">GKIL_0534</name>
</gene>
<dbReference type="AlphaFoldDB" id="U5QGI9"/>
<keyword evidence="2" id="KW-1185">Reference proteome</keyword>
<organism evidence="1 2">
    <name type="scientific">Gloeobacter kilaueensis (strain ATCC BAA-2537 / CCAP 1431/1 / ULC 316 / JS1)</name>
    <dbReference type="NCBI Taxonomy" id="1183438"/>
    <lineage>
        <taxon>Bacteria</taxon>
        <taxon>Bacillati</taxon>
        <taxon>Cyanobacteriota</taxon>
        <taxon>Cyanophyceae</taxon>
        <taxon>Gloeobacterales</taxon>
        <taxon>Gloeobacteraceae</taxon>
        <taxon>Gloeobacter</taxon>
    </lineage>
</organism>
<dbReference type="HOGENOM" id="CLU_186123_0_0_3"/>
<dbReference type="STRING" id="1183438.GKIL_0534"/>
<dbReference type="Pfam" id="PF14217">
    <property type="entry name" value="DUF4327"/>
    <property type="match status" value="1"/>
</dbReference>
<dbReference type="OrthoDB" id="582639at2"/>
<evidence type="ECO:0008006" key="3">
    <source>
        <dbReference type="Google" id="ProtNLM"/>
    </source>
</evidence>
<reference evidence="1 2" key="1">
    <citation type="journal article" date="2013" name="PLoS ONE">
        <title>Cultivation and Complete Genome Sequencing of Gloeobacter kilaueensis sp. nov., from a Lava Cave in Kilauea Caldera, Hawai'i.</title>
        <authorList>
            <person name="Saw J.H."/>
            <person name="Schatz M."/>
            <person name="Brown M.V."/>
            <person name="Kunkel D.D."/>
            <person name="Foster J.S."/>
            <person name="Shick H."/>
            <person name="Christensen S."/>
            <person name="Hou S."/>
            <person name="Wan X."/>
            <person name="Donachie S.P."/>
        </authorList>
    </citation>
    <scope>NUCLEOTIDE SEQUENCE [LARGE SCALE GENOMIC DNA]</scope>
    <source>
        <strain evidence="2">JS</strain>
    </source>
</reference>
<dbReference type="EMBL" id="CP003587">
    <property type="protein sequence ID" value="AGY56780.1"/>
    <property type="molecule type" value="Genomic_DNA"/>
</dbReference>
<name>U5QGI9_GLOK1</name>